<dbReference type="OrthoDB" id="8066856at2759"/>
<proteinExistence type="predicted"/>
<gene>
    <name evidence="1" type="ORF">AVEN_41928_1</name>
</gene>
<protein>
    <recommendedName>
        <fullName evidence="3">DDE-1 domain-containing protein</fullName>
    </recommendedName>
</protein>
<dbReference type="AlphaFoldDB" id="A0A4Y2AF46"/>
<evidence type="ECO:0000313" key="2">
    <source>
        <dbReference type="Proteomes" id="UP000499080"/>
    </source>
</evidence>
<accession>A0A4Y2AF46</accession>
<name>A0A4Y2AF46_ARAVE</name>
<dbReference type="EMBL" id="BGPR01000012">
    <property type="protein sequence ID" value="GBL77564.1"/>
    <property type="molecule type" value="Genomic_DNA"/>
</dbReference>
<sequence>MPQPLDQVIVCSFKVGYRKLLLMHVRSQISSCKSSEELAKSVSVLDAISWTTRALKKVEPGCVLKCFKKEGFLSTSEVATGSTTEESEKELVDLVANLDSNVSVEEYVKIDDNLSIEEENLHVSNFIHRDTTEALALPEDDDEESPMEDCKIKHYSEALKYSEQLKQFFLNNEDSEGLTKLNPMKIHLDKQNGKNRFGRVSASVFSCVVAVNSLHIKGPDGTIASIHSSAAEIFAKPSGVFVPKSWPKVQSLKCAQQL</sequence>
<evidence type="ECO:0008006" key="3">
    <source>
        <dbReference type="Google" id="ProtNLM"/>
    </source>
</evidence>
<keyword evidence="2" id="KW-1185">Reference proteome</keyword>
<reference evidence="1 2" key="1">
    <citation type="journal article" date="2019" name="Sci. Rep.">
        <title>Orb-weaving spider Araneus ventricosus genome elucidates the spidroin gene catalogue.</title>
        <authorList>
            <person name="Kono N."/>
            <person name="Nakamura H."/>
            <person name="Ohtoshi R."/>
            <person name="Moran D.A.P."/>
            <person name="Shinohara A."/>
            <person name="Yoshida Y."/>
            <person name="Fujiwara M."/>
            <person name="Mori M."/>
            <person name="Tomita M."/>
            <person name="Arakawa K."/>
        </authorList>
    </citation>
    <scope>NUCLEOTIDE SEQUENCE [LARGE SCALE GENOMIC DNA]</scope>
</reference>
<comment type="caution">
    <text evidence="1">The sequence shown here is derived from an EMBL/GenBank/DDBJ whole genome shotgun (WGS) entry which is preliminary data.</text>
</comment>
<evidence type="ECO:0000313" key="1">
    <source>
        <dbReference type="EMBL" id="GBL77564.1"/>
    </source>
</evidence>
<dbReference type="Proteomes" id="UP000499080">
    <property type="component" value="Unassembled WGS sequence"/>
</dbReference>
<organism evidence="1 2">
    <name type="scientific">Araneus ventricosus</name>
    <name type="common">Orbweaver spider</name>
    <name type="synonym">Epeira ventricosa</name>
    <dbReference type="NCBI Taxonomy" id="182803"/>
    <lineage>
        <taxon>Eukaryota</taxon>
        <taxon>Metazoa</taxon>
        <taxon>Ecdysozoa</taxon>
        <taxon>Arthropoda</taxon>
        <taxon>Chelicerata</taxon>
        <taxon>Arachnida</taxon>
        <taxon>Araneae</taxon>
        <taxon>Araneomorphae</taxon>
        <taxon>Entelegynae</taxon>
        <taxon>Araneoidea</taxon>
        <taxon>Araneidae</taxon>
        <taxon>Araneus</taxon>
    </lineage>
</organism>